<feature type="domain" description="DUF6533" evidence="2">
    <location>
        <begin position="17"/>
        <end position="62"/>
    </location>
</feature>
<keyword evidence="1" id="KW-0812">Transmembrane</keyword>
<comment type="caution">
    <text evidence="3">The sequence shown here is derived from an EMBL/GenBank/DDBJ whole genome shotgun (WGS) entry which is preliminary data.</text>
</comment>
<evidence type="ECO:0000256" key="1">
    <source>
        <dbReference type="SAM" id="Phobius"/>
    </source>
</evidence>
<organism evidence="3 4">
    <name type="scientific">Boletus edulis BED1</name>
    <dbReference type="NCBI Taxonomy" id="1328754"/>
    <lineage>
        <taxon>Eukaryota</taxon>
        <taxon>Fungi</taxon>
        <taxon>Dikarya</taxon>
        <taxon>Basidiomycota</taxon>
        <taxon>Agaricomycotina</taxon>
        <taxon>Agaricomycetes</taxon>
        <taxon>Agaricomycetidae</taxon>
        <taxon>Boletales</taxon>
        <taxon>Boletineae</taxon>
        <taxon>Boletaceae</taxon>
        <taxon>Boletoideae</taxon>
        <taxon>Boletus</taxon>
    </lineage>
</organism>
<evidence type="ECO:0000313" key="4">
    <source>
        <dbReference type="Proteomes" id="UP001194468"/>
    </source>
</evidence>
<keyword evidence="1" id="KW-0472">Membrane</keyword>
<reference evidence="3" key="2">
    <citation type="journal article" date="2020" name="Nat. Commun.">
        <title>Large-scale genome sequencing of mycorrhizal fungi provides insights into the early evolution of symbiotic traits.</title>
        <authorList>
            <person name="Miyauchi S."/>
            <person name="Kiss E."/>
            <person name="Kuo A."/>
            <person name="Drula E."/>
            <person name="Kohler A."/>
            <person name="Sanchez-Garcia M."/>
            <person name="Morin E."/>
            <person name="Andreopoulos B."/>
            <person name="Barry K.W."/>
            <person name="Bonito G."/>
            <person name="Buee M."/>
            <person name="Carver A."/>
            <person name="Chen C."/>
            <person name="Cichocki N."/>
            <person name="Clum A."/>
            <person name="Culley D."/>
            <person name="Crous P.W."/>
            <person name="Fauchery L."/>
            <person name="Girlanda M."/>
            <person name="Hayes R.D."/>
            <person name="Keri Z."/>
            <person name="LaButti K."/>
            <person name="Lipzen A."/>
            <person name="Lombard V."/>
            <person name="Magnuson J."/>
            <person name="Maillard F."/>
            <person name="Murat C."/>
            <person name="Nolan M."/>
            <person name="Ohm R.A."/>
            <person name="Pangilinan J."/>
            <person name="Pereira M.F."/>
            <person name="Perotto S."/>
            <person name="Peter M."/>
            <person name="Pfister S."/>
            <person name="Riley R."/>
            <person name="Sitrit Y."/>
            <person name="Stielow J.B."/>
            <person name="Szollosi G."/>
            <person name="Zifcakova L."/>
            <person name="Stursova M."/>
            <person name="Spatafora J.W."/>
            <person name="Tedersoo L."/>
            <person name="Vaario L.M."/>
            <person name="Yamada A."/>
            <person name="Yan M."/>
            <person name="Wang P."/>
            <person name="Xu J."/>
            <person name="Bruns T."/>
            <person name="Baldrian P."/>
            <person name="Vilgalys R."/>
            <person name="Dunand C."/>
            <person name="Henrissat B."/>
            <person name="Grigoriev I.V."/>
            <person name="Hibbett D."/>
            <person name="Nagy L.G."/>
            <person name="Martin F.M."/>
        </authorList>
    </citation>
    <scope>NUCLEOTIDE SEQUENCE</scope>
    <source>
        <strain evidence="3">BED1</strain>
    </source>
</reference>
<proteinExistence type="predicted"/>
<evidence type="ECO:0000313" key="3">
    <source>
        <dbReference type="EMBL" id="KAF8420296.1"/>
    </source>
</evidence>
<feature type="transmembrane region" description="Helical" evidence="1">
    <location>
        <begin position="12"/>
        <end position="31"/>
    </location>
</feature>
<evidence type="ECO:0000259" key="2">
    <source>
        <dbReference type="Pfam" id="PF20151"/>
    </source>
</evidence>
<keyword evidence="1" id="KW-1133">Transmembrane helix</keyword>
<dbReference type="Proteomes" id="UP001194468">
    <property type="component" value="Unassembled WGS sequence"/>
</dbReference>
<accession>A0AAD4G667</accession>
<gene>
    <name evidence="3" type="ORF">L210DRAFT_2256671</name>
</gene>
<sequence length="89" mass="9871">MSSDVDSILAQLQLNDYVSLVLAIAVAYDYCLTISKEVTYIWTRPWTRVSTLFLLIRYVGCLSALTSALSGSRFIPALVEVRHSSPVSD</sequence>
<dbReference type="AlphaFoldDB" id="A0AAD4G667"/>
<keyword evidence="4" id="KW-1185">Reference proteome</keyword>
<dbReference type="InterPro" id="IPR045340">
    <property type="entry name" value="DUF6533"/>
</dbReference>
<dbReference type="EMBL" id="WHUW01000159">
    <property type="protein sequence ID" value="KAF8420296.1"/>
    <property type="molecule type" value="Genomic_DNA"/>
</dbReference>
<feature type="transmembrane region" description="Helical" evidence="1">
    <location>
        <begin position="52"/>
        <end position="75"/>
    </location>
</feature>
<name>A0AAD4G667_BOLED</name>
<reference evidence="3" key="1">
    <citation type="submission" date="2019-10" db="EMBL/GenBank/DDBJ databases">
        <authorList>
            <consortium name="DOE Joint Genome Institute"/>
            <person name="Kuo A."/>
            <person name="Miyauchi S."/>
            <person name="Kiss E."/>
            <person name="Drula E."/>
            <person name="Kohler A."/>
            <person name="Sanchez-Garcia M."/>
            <person name="Andreopoulos B."/>
            <person name="Barry K.W."/>
            <person name="Bonito G."/>
            <person name="Buee M."/>
            <person name="Carver A."/>
            <person name="Chen C."/>
            <person name="Cichocki N."/>
            <person name="Clum A."/>
            <person name="Culley D."/>
            <person name="Crous P.W."/>
            <person name="Fauchery L."/>
            <person name="Girlanda M."/>
            <person name="Hayes R."/>
            <person name="Keri Z."/>
            <person name="LaButti K."/>
            <person name="Lipzen A."/>
            <person name="Lombard V."/>
            <person name="Magnuson J."/>
            <person name="Maillard F."/>
            <person name="Morin E."/>
            <person name="Murat C."/>
            <person name="Nolan M."/>
            <person name="Ohm R."/>
            <person name="Pangilinan J."/>
            <person name="Pereira M."/>
            <person name="Perotto S."/>
            <person name="Peter M."/>
            <person name="Riley R."/>
            <person name="Sitrit Y."/>
            <person name="Stielow B."/>
            <person name="Szollosi G."/>
            <person name="Zifcakova L."/>
            <person name="Stursova M."/>
            <person name="Spatafora J.W."/>
            <person name="Tedersoo L."/>
            <person name="Vaario L.-M."/>
            <person name="Yamada A."/>
            <person name="Yan M."/>
            <person name="Wang P."/>
            <person name="Xu J."/>
            <person name="Bruns T."/>
            <person name="Baldrian P."/>
            <person name="Vilgalys R."/>
            <person name="Henrissat B."/>
            <person name="Grigoriev I.V."/>
            <person name="Hibbett D."/>
            <person name="Nagy L.G."/>
            <person name="Martin F.M."/>
        </authorList>
    </citation>
    <scope>NUCLEOTIDE SEQUENCE</scope>
    <source>
        <strain evidence="3">BED1</strain>
    </source>
</reference>
<dbReference type="Pfam" id="PF20151">
    <property type="entry name" value="DUF6533"/>
    <property type="match status" value="1"/>
</dbReference>
<protein>
    <recommendedName>
        <fullName evidence="2">DUF6533 domain-containing protein</fullName>
    </recommendedName>
</protein>